<dbReference type="PROSITE" id="PS50026">
    <property type="entry name" value="EGF_3"/>
    <property type="match status" value="2"/>
</dbReference>
<dbReference type="Pfam" id="PF02210">
    <property type="entry name" value="Laminin_G_2"/>
    <property type="match status" value="3"/>
</dbReference>
<feature type="domain" description="Laminin G" evidence="4">
    <location>
        <begin position="574"/>
        <end position="749"/>
    </location>
</feature>
<reference evidence="6" key="1">
    <citation type="submission" date="2025-08" db="UniProtKB">
        <authorList>
            <consortium name="Ensembl"/>
        </authorList>
    </citation>
    <scope>IDENTIFICATION</scope>
</reference>
<dbReference type="CDD" id="cd00110">
    <property type="entry name" value="LamG"/>
    <property type="match status" value="4"/>
</dbReference>
<dbReference type="InterPro" id="IPR050372">
    <property type="entry name" value="Neurexin-related_CASP"/>
</dbReference>
<feature type="domain" description="Laminin G" evidence="4">
    <location>
        <begin position="411"/>
        <end position="560"/>
    </location>
</feature>
<evidence type="ECO:0000259" key="4">
    <source>
        <dbReference type="PROSITE" id="PS50025"/>
    </source>
</evidence>
<dbReference type="Pfam" id="PF00008">
    <property type="entry name" value="EGF"/>
    <property type="match status" value="1"/>
</dbReference>
<dbReference type="PANTHER" id="PTHR15036:SF51">
    <property type="entry name" value="NEUREXIN-1"/>
    <property type="match status" value="1"/>
</dbReference>
<dbReference type="CDD" id="cd00054">
    <property type="entry name" value="EGF_CA"/>
    <property type="match status" value="1"/>
</dbReference>
<dbReference type="InterPro" id="IPR001791">
    <property type="entry name" value="Laminin_G"/>
</dbReference>
<evidence type="ECO:0000256" key="3">
    <source>
        <dbReference type="PROSITE-ProRule" id="PRU00076"/>
    </source>
</evidence>
<name>A0A673G055_9TELE</name>
<dbReference type="SUPFAM" id="SSF49899">
    <property type="entry name" value="Concanavalin A-like lectins/glucanases"/>
    <property type="match status" value="5"/>
</dbReference>
<sequence length="857" mass="94672">MSPNPIQSSSDEITLSFKTLQRNGLMLHTGKSADYVNLALKNGAVSLVINLGSGAFEALVEPVNGKFNDNAWHDVKVTRNLRQVTISVDGILTTTGYTQEDYTMLGSDDFFYVGGSPSTADLNNFMGCLKEVVYKNNDVRLELSRLAKLGDPKMKVSGVVAFKCENVATLDPVTFETPESFITLDKWSAKKAGSISFDFRTTEPNGLLLFSHGKPKPQQQKDPKSPKTLKVDFFAIEMLDGHLYLLLDMGSGTTKTRAVNKKVNDGEWYHVDFQRDGRSGTISINSIRTPYNAPGESEILDLDDILYLGGLPEDRAGLIFPTEVWTALLNYGYVGCVRDLFMDGQSKDIRRIAEAQRAVGVKPSCSKEPPKQCLSNPCLNSGTCREGWNRYVCDCSGTGYLGRSCERDATILSYDGSKFMKIQLPVVMHTEAEDVSLRFRSQRAYGVLMATTSRNSADTLRLELDGGRVRLTVNLGTSANWIAHLSTNEWFIMKIIFAILNGQITGDHTQLEFHNVETGIVTEKRYMPAVPSNFIGHLQGLSFNGMSYIDLCKNGDIDYCELNAMIGYRSIVADPVTFKSRSSYVTLPTLQAYYSMHLFFQFKTTSPDGLIVYNRGDGNDFIVVELVKGYLHYVSDLGNGAHLIKGNSNTPLNDNHWHNVMISRDTNNLHMVKIDTKITTQTTMGAKNLDLKGDLYVGGVAKEMYKDLPKLVHSKEGFQGCLASVDLNGRLPDLLSDALSNAGQVERGCEGPSTTCQEDSCSNQGVCLQQWEGFSCDCSMTSFGGPLCNDPGTTYIFGRDGGLIVYTWPPNDRPSTRADRLAVGFSTQQKDAVLVRVDSSSGLGDYLILKTLKEYWT</sequence>
<feature type="domain" description="EGF-like" evidence="5">
    <location>
        <begin position="752"/>
        <end position="789"/>
    </location>
</feature>
<accession>A0A673G055</accession>
<dbReference type="SMART" id="SM00181">
    <property type="entry name" value="EGF"/>
    <property type="match status" value="2"/>
</dbReference>
<dbReference type="Gene3D" id="2.10.25.10">
    <property type="entry name" value="Laminin"/>
    <property type="match status" value="2"/>
</dbReference>
<feature type="domain" description="Laminin G" evidence="4">
    <location>
        <begin position="171"/>
        <end position="365"/>
    </location>
</feature>
<evidence type="ECO:0000313" key="6">
    <source>
        <dbReference type="Ensembl" id="ENSSRHP00000005795.1"/>
    </source>
</evidence>
<dbReference type="Gene3D" id="2.60.120.200">
    <property type="match status" value="6"/>
</dbReference>
<evidence type="ECO:0000256" key="2">
    <source>
        <dbReference type="ARBA" id="ARBA00023157"/>
    </source>
</evidence>
<keyword evidence="3" id="KW-0245">EGF-like domain</keyword>
<dbReference type="GO" id="GO:0046872">
    <property type="term" value="F:metal ion binding"/>
    <property type="evidence" value="ECO:0007669"/>
    <property type="project" value="UniProtKB-KW"/>
</dbReference>
<protein>
    <submittedName>
        <fullName evidence="6">Neurexin 1</fullName>
    </submittedName>
</protein>
<comment type="caution">
    <text evidence="3">Lacks conserved residue(s) required for the propagation of feature annotation.</text>
</comment>
<proteinExistence type="predicted"/>
<keyword evidence="2" id="KW-1015">Disulfide bond</keyword>
<evidence type="ECO:0000256" key="1">
    <source>
        <dbReference type="ARBA" id="ARBA00004479"/>
    </source>
</evidence>
<reference evidence="6" key="2">
    <citation type="submission" date="2025-09" db="UniProtKB">
        <authorList>
            <consortium name="Ensembl"/>
        </authorList>
    </citation>
    <scope>IDENTIFICATION</scope>
</reference>
<dbReference type="InterPro" id="IPR013320">
    <property type="entry name" value="ConA-like_dom_sf"/>
</dbReference>
<evidence type="ECO:0000313" key="7">
    <source>
        <dbReference type="Proteomes" id="UP000472270"/>
    </source>
</evidence>
<dbReference type="PROSITE" id="PS50025">
    <property type="entry name" value="LAM_G_DOMAIN"/>
    <property type="match status" value="4"/>
</dbReference>
<feature type="domain" description="EGF-like" evidence="5">
    <location>
        <begin position="369"/>
        <end position="406"/>
    </location>
</feature>
<dbReference type="Ensembl" id="ENSSRHT00000006001.1">
    <property type="protein sequence ID" value="ENSSRHP00000005795.1"/>
    <property type="gene ID" value="ENSSRHG00000003535.1"/>
</dbReference>
<dbReference type="SMART" id="SM00282">
    <property type="entry name" value="LamG"/>
    <property type="match status" value="4"/>
</dbReference>
<comment type="subcellular location">
    <subcellularLocation>
        <location evidence="1">Membrane</location>
        <topology evidence="1">Single-pass type I membrane protein</topology>
    </subcellularLocation>
</comment>
<dbReference type="GO" id="GO:0016020">
    <property type="term" value="C:membrane"/>
    <property type="evidence" value="ECO:0007669"/>
    <property type="project" value="UniProtKB-SubCell"/>
</dbReference>
<dbReference type="Proteomes" id="UP000472270">
    <property type="component" value="Unassembled WGS sequence"/>
</dbReference>
<dbReference type="InterPro" id="IPR000742">
    <property type="entry name" value="EGF"/>
</dbReference>
<feature type="domain" description="Laminin G" evidence="4">
    <location>
        <begin position="1"/>
        <end position="164"/>
    </location>
</feature>
<evidence type="ECO:0000259" key="5">
    <source>
        <dbReference type="PROSITE" id="PS50026"/>
    </source>
</evidence>
<dbReference type="PANTHER" id="PTHR15036">
    <property type="entry name" value="PIKACHURIN-LIKE PROTEIN"/>
    <property type="match status" value="1"/>
</dbReference>
<organism evidence="6 7">
    <name type="scientific">Sinocyclocheilus rhinocerous</name>
    <dbReference type="NCBI Taxonomy" id="307959"/>
    <lineage>
        <taxon>Eukaryota</taxon>
        <taxon>Metazoa</taxon>
        <taxon>Chordata</taxon>
        <taxon>Craniata</taxon>
        <taxon>Vertebrata</taxon>
        <taxon>Euteleostomi</taxon>
        <taxon>Actinopterygii</taxon>
        <taxon>Neopterygii</taxon>
        <taxon>Teleostei</taxon>
        <taxon>Ostariophysi</taxon>
        <taxon>Cypriniformes</taxon>
        <taxon>Cyprinidae</taxon>
        <taxon>Cyprininae</taxon>
        <taxon>Sinocyclocheilus</taxon>
    </lineage>
</organism>
<dbReference type="AlphaFoldDB" id="A0A673G055"/>
<keyword evidence="7" id="KW-1185">Reference proteome</keyword>